<keyword evidence="11 14" id="KW-0472">Membrane</keyword>
<comment type="subcellular location">
    <subcellularLocation>
        <location evidence="1 14">Cell outer membrane</location>
        <topology evidence="1 14">Multi-pass membrane protein</topology>
    </subcellularLocation>
</comment>
<evidence type="ECO:0000313" key="18">
    <source>
        <dbReference type="EMBL" id="MBS7813626.1"/>
    </source>
</evidence>
<evidence type="ECO:0000256" key="10">
    <source>
        <dbReference type="ARBA" id="ARBA00023077"/>
    </source>
</evidence>
<dbReference type="InterPro" id="IPR039426">
    <property type="entry name" value="TonB-dep_rcpt-like"/>
</dbReference>
<protein>
    <submittedName>
        <fullName evidence="18">TonB-dependent siderophore receptor</fullName>
    </submittedName>
</protein>
<feature type="domain" description="Secretin/TonB short N-terminal" evidence="17">
    <location>
        <begin position="74"/>
        <end position="125"/>
    </location>
</feature>
<dbReference type="RefSeq" id="WP_213672319.1">
    <property type="nucleotide sequence ID" value="NZ_JAHCDA010000005.1"/>
</dbReference>
<feature type="signal peptide" evidence="16">
    <location>
        <begin position="1"/>
        <end position="26"/>
    </location>
</feature>
<evidence type="ECO:0000256" key="9">
    <source>
        <dbReference type="ARBA" id="ARBA00023065"/>
    </source>
</evidence>
<keyword evidence="19" id="KW-1185">Reference proteome</keyword>
<sequence length="828" mass="89497">MRLGRGKSGARWAGAMGLAASGMVWAACAAPALAQSSSGPSASEQSGGEASVTVAIPAGPLEGALLAFGRQTPYRLIYRSELVAGRSTAGVQGSMTGREALQRLLAGTRLSWRPTGAGAITLVEEPDAGASLQLPEVQVDASTLRGWSPVRGYVAGISAAGTRTDTPIIETPQTINVITADEIRERAPRTLAETLRYTPGVVTDVQPGTTYFDRIRVRGFNSVSNFYLDGMQLTPSGTAGVGQVDPYLLERVEVLKGPASVMYGQNGPGGIINMVSRRPQAVAHGEIGFGIGNRNYYRGEMDVGGPLDAQGRVLYRLTTVGRTTDTDIDHTRTQRYAIAPALTWRPGENTTLTLLGAYQRDPDGSSGAYHPAVGTVLPNVNGRIPRNLFTSEPGWNRYDREQVQLGYQLEHRFSPALEFRQSARYIHVDVDYRTVRLGALQPNQRIAARTAEESWAKTSGFNIDNSLIYRFNAGPVRNTVVAGVDYRNFRSQNYSASGTSAALNLNLFAPVYGATIPRLATRTNNTGMLEQYGAYGQVQSSYGNWRLLLGLRQDWSTSHSLNHLARTDTRERDSALTVRTGLVYLFDNGLAPYVSYATSFEPTAGNDFFGARLKPSKGEQWEVGLRYQPPGYNSMVSLSAYQLTRQNVTTADNAHTCAAAPGLANCGNYSVQTGEVRVRGIEADIRLSLTEGLGAILAYTYMNAEVTRSNDGFTGKRPTNTPNQMLSGWLSYRFGQGPLRGLMLGGGARFMGPMYANDANTTRIPGYSLFDASASYDLSRFGRQLEGVSVQLTATNLADNRAVGGCWSASYCDYVPGRTVIGALRYSF</sequence>
<keyword evidence="10 15" id="KW-0798">TonB box</keyword>
<evidence type="ECO:0000256" key="14">
    <source>
        <dbReference type="PROSITE-ProRule" id="PRU01360"/>
    </source>
</evidence>
<evidence type="ECO:0000256" key="6">
    <source>
        <dbReference type="ARBA" id="ARBA00022692"/>
    </source>
</evidence>
<dbReference type="PANTHER" id="PTHR32552:SF68">
    <property type="entry name" value="FERRICHROME OUTER MEMBRANE TRANSPORTER_PHAGE RECEPTOR"/>
    <property type="match status" value="1"/>
</dbReference>
<dbReference type="Gene3D" id="2.40.170.20">
    <property type="entry name" value="TonB-dependent receptor, beta-barrel domain"/>
    <property type="match status" value="1"/>
</dbReference>
<dbReference type="Pfam" id="PF00593">
    <property type="entry name" value="TonB_dep_Rec_b-barrel"/>
    <property type="match status" value="1"/>
</dbReference>
<dbReference type="Gene3D" id="2.170.130.10">
    <property type="entry name" value="TonB-dependent receptor, plug domain"/>
    <property type="match status" value="1"/>
</dbReference>
<keyword evidence="9" id="KW-0406">Ion transport</keyword>
<dbReference type="PROSITE" id="PS52016">
    <property type="entry name" value="TONB_DEPENDENT_REC_3"/>
    <property type="match status" value="1"/>
</dbReference>
<evidence type="ECO:0000256" key="1">
    <source>
        <dbReference type="ARBA" id="ARBA00004571"/>
    </source>
</evidence>
<dbReference type="CDD" id="cd01347">
    <property type="entry name" value="ligand_gated_channel"/>
    <property type="match status" value="1"/>
</dbReference>
<accession>A0ABS5QJP1</accession>
<evidence type="ECO:0000256" key="12">
    <source>
        <dbReference type="ARBA" id="ARBA00023170"/>
    </source>
</evidence>
<keyword evidence="6 14" id="KW-0812">Transmembrane</keyword>
<comment type="similarity">
    <text evidence="2 14 15">Belongs to the TonB-dependent receptor family.</text>
</comment>
<dbReference type="EMBL" id="JAHCDA010000005">
    <property type="protein sequence ID" value="MBS7813626.1"/>
    <property type="molecule type" value="Genomic_DNA"/>
</dbReference>
<evidence type="ECO:0000256" key="15">
    <source>
        <dbReference type="RuleBase" id="RU003357"/>
    </source>
</evidence>
<evidence type="ECO:0000256" key="4">
    <source>
        <dbReference type="ARBA" id="ARBA00022452"/>
    </source>
</evidence>
<keyword evidence="12 18" id="KW-0675">Receptor</keyword>
<dbReference type="Pfam" id="PF07660">
    <property type="entry name" value="STN"/>
    <property type="match status" value="1"/>
</dbReference>
<dbReference type="InterPro" id="IPR037066">
    <property type="entry name" value="Plug_dom_sf"/>
</dbReference>
<name>A0ABS5QJP1_9PROT</name>
<feature type="chain" id="PRO_5046034836" evidence="16">
    <location>
        <begin position="27"/>
        <end position="828"/>
    </location>
</feature>
<keyword evidence="7 16" id="KW-0732">Signal</keyword>
<evidence type="ECO:0000256" key="2">
    <source>
        <dbReference type="ARBA" id="ARBA00009810"/>
    </source>
</evidence>
<evidence type="ECO:0000259" key="17">
    <source>
        <dbReference type="SMART" id="SM00965"/>
    </source>
</evidence>
<dbReference type="InterPro" id="IPR000531">
    <property type="entry name" value="Beta-barrel_TonB"/>
</dbReference>
<dbReference type="InterPro" id="IPR010105">
    <property type="entry name" value="TonB_sidphr_rcpt"/>
</dbReference>
<dbReference type="SMART" id="SM00965">
    <property type="entry name" value="STN"/>
    <property type="match status" value="1"/>
</dbReference>
<evidence type="ECO:0000256" key="16">
    <source>
        <dbReference type="SAM" id="SignalP"/>
    </source>
</evidence>
<dbReference type="InterPro" id="IPR012910">
    <property type="entry name" value="Plug_dom"/>
</dbReference>
<keyword evidence="3 14" id="KW-0813">Transport</keyword>
<dbReference type="Proteomes" id="UP000766336">
    <property type="component" value="Unassembled WGS sequence"/>
</dbReference>
<evidence type="ECO:0000256" key="5">
    <source>
        <dbReference type="ARBA" id="ARBA00022496"/>
    </source>
</evidence>
<dbReference type="PANTHER" id="PTHR32552">
    <property type="entry name" value="FERRICHROME IRON RECEPTOR-RELATED"/>
    <property type="match status" value="1"/>
</dbReference>
<keyword evidence="8" id="KW-0408">Iron</keyword>
<comment type="caution">
    <text evidence="18">The sequence shown here is derived from an EMBL/GenBank/DDBJ whole genome shotgun (WGS) entry which is preliminary data.</text>
</comment>
<dbReference type="Gene3D" id="3.55.50.30">
    <property type="match status" value="1"/>
</dbReference>
<dbReference type="Pfam" id="PF07715">
    <property type="entry name" value="Plug"/>
    <property type="match status" value="1"/>
</dbReference>
<dbReference type="InterPro" id="IPR011662">
    <property type="entry name" value="Secretin/TonB_short_N"/>
</dbReference>
<gene>
    <name evidence="18" type="ORF">KHU32_21980</name>
</gene>
<keyword evidence="13 14" id="KW-0998">Cell outer membrane</keyword>
<dbReference type="NCBIfam" id="TIGR01783">
    <property type="entry name" value="TonB-siderophor"/>
    <property type="match status" value="1"/>
</dbReference>
<dbReference type="PROSITE" id="PS51257">
    <property type="entry name" value="PROKAR_LIPOPROTEIN"/>
    <property type="match status" value="1"/>
</dbReference>
<dbReference type="InterPro" id="IPR036942">
    <property type="entry name" value="Beta-barrel_TonB_sf"/>
</dbReference>
<dbReference type="SUPFAM" id="SSF56935">
    <property type="entry name" value="Porins"/>
    <property type="match status" value="1"/>
</dbReference>
<evidence type="ECO:0000256" key="13">
    <source>
        <dbReference type="ARBA" id="ARBA00023237"/>
    </source>
</evidence>
<evidence type="ECO:0000313" key="19">
    <source>
        <dbReference type="Proteomes" id="UP000766336"/>
    </source>
</evidence>
<reference evidence="18 19" key="1">
    <citation type="submission" date="2021-05" db="EMBL/GenBank/DDBJ databases">
        <title>Roseococcus sp. XZZS9, whole genome shotgun sequencing project.</title>
        <authorList>
            <person name="Zhao G."/>
            <person name="Shen L."/>
        </authorList>
    </citation>
    <scope>NUCLEOTIDE SEQUENCE [LARGE SCALE GENOMIC DNA]</scope>
    <source>
        <strain evidence="18 19">XZZS9</strain>
    </source>
</reference>
<keyword evidence="5" id="KW-0410">Iron transport</keyword>
<keyword evidence="4 14" id="KW-1134">Transmembrane beta strand</keyword>
<proteinExistence type="inferred from homology"/>
<evidence type="ECO:0000256" key="11">
    <source>
        <dbReference type="ARBA" id="ARBA00023136"/>
    </source>
</evidence>
<evidence type="ECO:0000256" key="8">
    <source>
        <dbReference type="ARBA" id="ARBA00023004"/>
    </source>
</evidence>
<evidence type="ECO:0000256" key="3">
    <source>
        <dbReference type="ARBA" id="ARBA00022448"/>
    </source>
</evidence>
<evidence type="ECO:0000256" key="7">
    <source>
        <dbReference type="ARBA" id="ARBA00022729"/>
    </source>
</evidence>
<organism evidence="18 19">
    <name type="scientific">Roseococcus pinisoli</name>
    <dbReference type="NCBI Taxonomy" id="2835040"/>
    <lineage>
        <taxon>Bacteria</taxon>
        <taxon>Pseudomonadati</taxon>
        <taxon>Pseudomonadota</taxon>
        <taxon>Alphaproteobacteria</taxon>
        <taxon>Acetobacterales</taxon>
        <taxon>Roseomonadaceae</taxon>
        <taxon>Roseococcus</taxon>
    </lineage>
</organism>